<comment type="caution">
    <text evidence="1">The sequence shown here is derived from an EMBL/GenBank/DDBJ whole genome shotgun (WGS) entry which is preliminary data.</text>
</comment>
<protein>
    <submittedName>
        <fullName evidence="1">Uncharacterized protein</fullName>
    </submittedName>
</protein>
<organism evidence="1 2">
    <name type="scientific">Catharanthus roseus</name>
    <name type="common">Madagascar periwinkle</name>
    <name type="synonym">Vinca rosea</name>
    <dbReference type="NCBI Taxonomy" id="4058"/>
    <lineage>
        <taxon>Eukaryota</taxon>
        <taxon>Viridiplantae</taxon>
        <taxon>Streptophyta</taxon>
        <taxon>Embryophyta</taxon>
        <taxon>Tracheophyta</taxon>
        <taxon>Spermatophyta</taxon>
        <taxon>Magnoliopsida</taxon>
        <taxon>eudicotyledons</taxon>
        <taxon>Gunneridae</taxon>
        <taxon>Pentapetalae</taxon>
        <taxon>asterids</taxon>
        <taxon>lamiids</taxon>
        <taxon>Gentianales</taxon>
        <taxon>Apocynaceae</taxon>
        <taxon>Rauvolfioideae</taxon>
        <taxon>Vinceae</taxon>
        <taxon>Catharanthinae</taxon>
        <taxon>Catharanthus</taxon>
    </lineage>
</organism>
<dbReference type="Proteomes" id="UP001060085">
    <property type="component" value="Linkage Group LG08"/>
</dbReference>
<evidence type="ECO:0000313" key="2">
    <source>
        <dbReference type="Proteomes" id="UP001060085"/>
    </source>
</evidence>
<evidence type="ECO:0000313" key="1">
    <source>
        <dbReference type="EMBL" id="KAI5648594.1"/>
    </source>
</evidence>
<accession>A0ACB9ZMI8</accession>
<dbReference type="EMBL" id="CM044708">
    <property type="protein sequence ID" value="KAI5648594.1"/>
    <property type="molecule type" value="Genomic_DNA"/>
</dbReference>
<proteinExistence type="predicted"/>
<name>A0ACB9ZMI8_CATRO</name>
<reference evidence="2" key="1">
    <citation type="journal article" date="2023" name="Nat. Plants">
        <title>Single-cell RNA sequencing provides a high-resolution roadmap for understanding the multicellular compartmentation of specialized metabolism.</title>
        <authorList>
            <person name="Sun S."/>
            <person name="Shen X."/>
            <person name="Li Y."/>
            <person name="Li Y."/>
            <person name="Wang S."/>
            <person name="Li R."/>
            <person name="Zhang H."/>
            <person name="Shen G."/>
            <person name="Guo B."/>
            <person name="Wei J."/>
            <person name="Xu J."/>
            <person name="St-Pierre B."/>
            <person name="Chen S."/>
            <person name="Sun C."/>
        </authorList>
    </citation>
    <scope>NUCLEOTIDE SEQUENCE [LARGE SCALE GENOMIC DNA]</scope>
</reference>
<gene>
    <name evidence="1" type="ORF">M9H77_34599</name>
</gene>
<keyword evidence="2" id="KW-1185">Reference proteome</keyword>
<sequence length="184" mass="20644">MMGQLFPFCYLQAIFNEFCKMLDPGKPSFTLKKGKPSIHVCGFYLLISWTITGWGKTTTTCTKYVYYHQKKGWKLALVCVDIFRAGAFDQLKQNTIKAKIPFHGRYFPQCGKFLILYAPPVIFQISDSLIWMFQKPDIVIFIMDSSIGQAAFDQAQTFKQSIADGAVIVTKMDGHAKGGAALSA</sequence>